<dbReference type="SUPFAM" id="SSF109604">
    <property type="entry name" value="HD-domain/PDEase-like"/>
    <property type="match status" value="1"/>
</dbReference>
<accession>A0A2D1A475</accession>
<organism evidence="2 3">
    <name type="scientific">Rhodococcus phage Trina</name>
    <dbReference type="NCBI Taxonomy" id="2027905"/>
    <lineage>
        <taxon>Viruses</taxon>
        <taxon>Duplodnaviria</taxon>
        <taxon>Heunggongvirae</taxon>
        <taxon>Uroviricota</taxon>
        <taxon>Caudoviricetes</taxon>
        <taxon>Trinavirus</taxon>
        <taxon>Trinavirus trina</taxon>
    </lineage>
</organism>
<dbReference type="InterPro" id="IPR003607">
    <property type="entry name" value="HD/PDEase_dom"/>
</dbReference>
<proteinExistence type="predicted"/>
<feature type="domain" description="HD/PDEase" evidence="1">
    <location>
        <begin position="23"/>
        <end position="125"/>
    </location>
</feature>
<dbReference type="OrthoDB" id="27601at10239"/>
<evidence type="ECO:0000259" key="1">
    <source>
        <dbReference type="SMART" id="SM00471"/>
    </source>
</evidence>
<sequence length="153" mass="17413">MYNKLADVIALAEFAHRNQVDKAGMPYIEHPRRVMQSVQNQGALPYIQMAAILHDVIEDTPFTAEMLIELGVPAPAVEIVVLLTRTKTVAPRDYYLAIRENPAARMVKLADIDDNTQGWRLSYLPLETQQRLDKKYYNAKLVLNYADNLGLEK</sequence>
<keyword evidence="3" id="KW-1185">Reference proteome</keyword>
<name>A0A2D1A475_9CAUD</name>
<dbReference type="EMBL" id="MF668286">
    <property type="protein sequence ID" value="ASZ74946.1"/>
    <property type="molecule type" value="Genomic_DNA"/>
</dbReference>
<dbReference type="SMART" id="SM00471">
    <property type="entry name" value="HDc"/>
    <property type="match status" value="1"/>
</dbReference>
<dbReference type="Proteomes" id="UP000231419">
    <property type="component" value="Segment"/>
</dbReference>
<gene>
    <name evidence="2" type="ORF">SEA_TRINA_145</name>
</gene>
<evidence type="ECO:0000313" key="2">
    <source>
        <dbReference type="EMBL" id="ASZ74946.1"/>
    </source>
</evidence>
<protein>
    <submittedName>
        <fullName evidence="2">Phosphohydrolase</fullName>
    </submittedName>
</protein>
<evidence type="ECO:0000313" key="3">
    <source>
        <dbReference type="Proteomes" id="UP000231419"/>
    </source>
</evidence>
<dbReference type="Gene3D" id="1.10.3210.10">
    <property type="entry name" value="Hypothetical protein af1432"/>
    <property type="match status" value="1"/>
</dbReference>
<reference evidence="3" key="1">
    <citation type="submission" date="2017-08" db="EMBL/GenBank/DDBJ databases">
        <authorList>
            <person name="de Groot N.N."/>
        </authorList>
    </citation>
    <scope>NUCLEOTIDE SEQUENCE [LARGE SCALE GENOMIC DNA]</scope>
</reference>